<evidence type="ECO:0000256" key="2">
    <source>
        <dbReference type="ARBA" id="ARBA00022475"/>
    </source>
</evidence>
<dbReference type="RefSeq" id="WP_379592656.1">
    <property type="nucleotide sequence ID" value="NZ_JBHRTN010000003.1"/>
</dbReference>
<dbReference type="SUPFAM" id="SSF52540">
    <property type="entry name" value="P-loop containing nucleoside triphosphate hydrolases"/>
    <property type="match status" value="1"/>
</dbReference>
<evidence type="ECO:0000313" key="12">
    <source>
        <dbReference type="Proteomes" id="UP001595593"/>
    </source>
</evidence>
<proteinExistence type="predicted"/>
<feature type="transmembrane region" description="Helical" evidence="9">
    <location>
        <begin position="41"/>
        <end position="59"/>
    </location>
</feature>
<gene>
    <name evidence="11" type="ORF">ACFOD4_00935</name>
</gene>
<dbReference type="CDD" id="cd05387">
    <property type="entry name" value="BY-kinase"/>
    <property type="match status" value="1"/>
</dbReference>
<keyword evidence="8" id="KW-0175">Coiled coil</keyword>
<accession>A0ABV7FW89</accession>
<dbReference type="EMBL" id="JBHRTN010000003">
    <property type="protein sequence ID" value="MFC3123609.1"/>
    <property type="molecule type" value="Genomic_DNA"/>
</dbReference>
<protein>
    <submittedName>
        <fullName evidence="11">Wzz/FepE/Etk N-terminal domain-containing protein</fullName>
    </submittedName>
</protein>
<dbReference type="InterPro" id="IPR050445">
    <property type="entry name" value="Bact_polysacc_biosynth/exp"/>
</dbReference>
<evidence type="ECO:0000256" key="9">
    <source>
        <dbReference type="SAM" id="Phobius"/>
    </source>
</evidence>
<comment type="caution">
    <text evidence="11">The sequence shown here is derived from an EMBL/GenBank/DDBJ whole genome shotgun (WGS) entry which is preliminary data.</text>
</comment>
<keyword evidence="2" id="KW-1003">Cell membrane</keyword>
<sequence length="755" mass="80905">MSRLPAVDASMASLLDEAVRQSGPAQTIDQILRAIRREWRVLFMVAMLVASLAATYLALVDRRYTAGAIIMAAPRQTDIATTDAVSRDAALRVPDVEGELQIMSSPAALARVVERLGLAERADRLASVAGDPEPLERVSRAVLGRLAPAALDLAAAARPDPLRDTHGRLVDQLTNAVQVTPVGRSNLARIRISATDASLATEVANAIADNYLDERVRGRQDAAGRAADWLQNRAQEMRGSVLDAERRAAEMRLSLQREGRDHTQIDAEMTGLNERILQARVEQERARRRLITAEDMVQRAGLLALLDLEESGGGDRYVDRLRSSLAEARQEAGRLGVDQGSQSLSLRAAQAQQRIAQGQLETEARTRLLRVQAESTAAASLAASLEERLLTLRAQANELGRQQVQLQALELEASANRAVYENFVGRWRTTQQVGFDDTNGWLVSPATIPAHPTWPKVPLVLAAAALAGLGLGASAVGFREFRQSRTLRNGDDVARHLGVVRQLGLVPRLRRRDGAAVRAVLSGAPHAFAEAIMGLQDRLALAAPAQGGRVLIVTSALPHEGKSTTVASLAAAAASGQRVALIDGDLRAPTQHAAFPGSTAPGVAAYVAGDVAVWRQAGHDDEASGVFVMPAGSWRGRPQDFARSPRLATMLQAMRKEFDLILIDTPPVLVASDTLTLSTLGDGVVLAVRWAATPTAAVREARLELLNAGVEVTGVVLTQVDLSRFATFDTPGAEPYRRRYRSAANSLRIAGGGRG</sequence>
<dbReference type="PANTHER" id="PTHR32309:SF13">
    <property type="entry name" value="FERRIC ENTEROBACTIN TRANSPORT PROTEIN FEPE"/>
    <property type="match status" value="1"/>
</dbReference>
<dbReference type="InterPro" id="IPR003856">
    <property type="entry name" value="LPS_length_determ_N"/>
</dbReference>
<evidence type="ECO:0000256" key="1">
    <source>
        <dbReference type="ARBA" id="ARBA00004651"/>
    </source>
</evidence>
<evidence type="ECO:0000256" key="6">
    <source>
        <dbReference type="ARBA" id="ARBA00022989"/>
    </source>
</evidence>
<keyword evidence="3 9" id="KW-0812">Transmembrane</keyword>
<evidence type="ECO:0000256" key="4">
    <source>
        <dbReference type="ARBA" id="ARBA00022741"/>
    </source>
</evidence>
<evidence type="ECO:0000313" key="11">
    <source>
        <dbReference type="EMBL" id="MFC3123609.1"/>
    </source>
</evidence>
<organism evidence="11 12">
    <name type="scientific">Teichococcus globiformis</name>
    <dbReference type="NCBI Taxonomy" id="2307229"/>
    <lineage>
        <taxon>Bacteria</taxon>
        <taxon>Pseudomonadati</taxon>
        <taxon>Pseudomonadota</taxon>
        <taxon>Alphaproteobacteria</taxon>
        <taxon>Acetobacterales</taxon>
        <taxon>Roseomonadaceae</taxon>
        <taxon>Roseomonas</taxon>
    </lineage>
</organism>
<evidence type="ECO:0000256" key="3">
    <source>
        <dbReference type="ARBA" id="ARBA00022692"/>
    </source>
</evidence>
<keyword evidence="4" id="KW-0547">Nucleotide-binding</keyword>
<reference evidence="12" key="1">
    <citation type="journal article" date="2019" name="Int. J. Syst. Evol. Microbiol.">
        <title>The Global Catalogue of Microorganisms (GCM) 10K type strain sequencing project: providing services to taxonomists for standard genome sequencing and annotation.</title>
        <authorList>
            <consortium name="The Broad Institute Genomics Platform"/>
            <consortium name="The Broad Institute Genome Sequencing Center for Infectious Disease"/>
            <person name="Wu L."/>
            <person name="Ma J."/>
        </authorList>
    </citation>
    <scope>NUCLEOTIDE SEQUENCE [LARGE SCALE GENOMIC DNA]</scope>
    <source>
        <strain evidence="12">KCTC 52094</strain>
    </source>
</reference>
<dbReference type="Gene3D" id="3.40.50.300">
    <property type="entry name" value="P-loop containing nucleotide triphosphate hydrolases"/>
    <property type="match status" value="1"/>
</dbReference>
<evidence type="ECO:0000256" key="8">
    <source>
        <dbReference type="SAM" id="Coils"/>
    </source>
</evidence>
<dbReference type="PANTHER" id="PTHR32309">
    <property type="entry name" value="TYROSINE-PROTEIN KINASE"/>
    <property type="match status" value="1"/>
</dbReference>
<dbReference type="Proteomes" id="UP001595593">
    <property type="component" value="Unassembled WGS sequence"/>
</dbReference>
<feature type="domain" description="Polysaccharide chain length determinant N-terminal" evidence="10">
    <location>
        <begin position="29"/>
        <end position="114"/>
    </location>
</feature>
<feature type="coiled-coil region" evidence="8">
    <location>
        <begin position="382"/>
        <end position="412"/>
    </location>
</feature>
<evidence type="ECO:0000256" key="5">
    <source>
        <dbReference type="ARBA" id="ARBA00022840"/>
    </source>
</evidence>
<evidence type="ECO:0000259" key="10">
    <source>
        <dbReference type="Pfam" id="PF02706"/>
    </source>
</evidence>
<keyword evidence="5" id="KW-0067">ATP-binding</keyword>
<keyword evidence="7 9" id="KW-0472">Membrane</keyword>
<name>A0ABV7FW89_9PROT</name>
<keyword evidence="6 9" id="KW-1133">Transmembrane helix</keyword>
<evidence type="ECO:0000256" key="7">
    <source>
        <dbReference type="ARBA" id="ARBA00023136"/>
    </source>
</evidence>
<comment type="subcellular location">
    <subcellularLocation>
        <location evidence="1">Cell membrane</location>
        <topology evidence="1">Multi-pass membrane protein</topology>
    </subcellularLocation>
</comment>
<keyword evidence="12" id="KW-1185">Reference proteome</keyword>
<dbReference type="Pfam" id="PF02706">
    <property type="entry name" value="Wzz"/>
    <property type="match status" value="1"/>
</dbReference>
<dbReference type="InterPro" id="IPR005702">
    <property type="entry name" value="Wzc-like_C"/>
</dbReference>
<dbReference type="InterPro" id="IPR027417">
    <property type="entry name" value="P-loop_NTPase"/>
</dbReference>